<keyword evidence="3" id="KW-1185">Reference proteome</keyword>
<evidence type="ECO:0000313" key="2">
    <source>
        <dbReference type="EMBL" id="MBD1432815.1"/>
    </source>
</evidence>
<reference evidence="2 3" key="1">
    <citation type="submission" date="2020-08" db="EMBL/GenBank/DDBJ databases">
        <title>Sphingobacterium sp. DN00404 isolated from aquaculture water.</title>
        <authorList>
            <person name="Zhang M."/>
        </authorList>
    </citation>
    <scope>NUCLEOTIDE SEQUENCE [LARGE SCALE GENOMIC DNA]</scope>
    <source>
        <strain evidence="2 3">DN00404</strain>
    </source>
</reference>
<keyword evidence="1" id="KW-0812">Transmembrane</keyword>
<dbReference type="GO" id="GO:0051301">
    <property type="term" value="P:cell division"/>
    <property type="evidence" value="ECO:0007669"/>
    <property type="project" value="UniProtKB-KW"/>
</dbReference>
<keyword evidence="1" id="KW-0472">Membrane</keyword>
<dbReference type="RefSeq" id="WP_190993809.1">
    <property type="nucleotide sequence ID" value="NZ_JACOIK010000005.1"/>
</dbReference>
<accession>A0ABR7YNA4</accession>
<organism evidence="2 3">
    <name type="scientific">Sphingobacterium micropteri</name>
    <dbReference type="NCBI Taxonomy" id="2763501"/>
    <lineage>
        <taxon>Bacteria</taxon>
        <taxon>Pseudomonadati</taxon>
        <taxon>Bacteroidota</taxon>
        <taxon>Sphingobacteriia</taxon>
        <taxon>Sphingobacteriales</taxon>
        <taxon>Sphingobacteriaceae</taxon>
        <taxon>Sphingobacterium</taxon>
    </lineage>
</organism>
<gene>
    <name evidence="2" type="ORF">H8B06_08270</name>
</gene>
<evidence type="ECO:0000256" key="1">
    <source>
        <dbReference type="SAM" id="Phobius"/>
    </source>
</evidence>
<dbReference type="Proteomes" id="UP000602759">
    <property type="component" value="Unassembled WGS sequence"/>
</dbReference>
<dbReference type="EMBL" id="JACOIK010000005">
    <property type="protein sequence ID" value="MBD1432815.1"/>
    <property type="molecule type" value="Genomic_DNA"/>
</dbReference>
<evidence type="ECO:0000313" key="3">
    <source>
        <dbReference type="Proteomes" id="UP000602759"/>
    </source>
</evidence>
<name>A0ABR7YNA4_9SPHI</name>
<protein>
    <submittedName>
        <fullName evidence="2">Cell division protein FtsQ</fullName>
    </submittedName>
</protein>
<keyword evidence="1" id="KW-1133">Transmembrane helix</keyword>
<comment type="caution">
    <text evidence="2">The sequence shown here is derived from an EMBL/GenBank/DDBJ whole genome shotgun (WGS) entry which is preliminary data.</text>
</comment>
<feature type="transmembrane region" description="Helical" evidence="1">
    <location>
        <begin position="12"/>
        <end position="33"/>
    </location>
</feature>
<sequence>MLKVVRYIPWRQLGYMCLGLLVLVGIGMLMSLVKKKDTAQACVSMKVIVEGKETFIDQHDISDLVNKTFGNVVGKPLKDIPTDRIERALMELPYVSSAEIYADMDGVLQIVVQQREVILRIVNGAGKEYYIDTKGAKVPVTLKYVPHVLVANGNIREGYEKPLDTIRTQLVKDLVTIVEQVKDDPLWSNQIVQLYVDDQQDIEIIPRVGTQPLVLGNAAKLDEKLDRLEIFYKNILPKVGTGAYEKVNVKYDGQIICERRDGWMLDSLQMKLKMNN</sequence>
<keyword evidence="2" id="KW-0132">Cell division</keyword>
<proteinExistence type="predicted"/>
<keyword evidence="2" id="KW-0131">Cell cycle</keyword>